<gene>
    <name evidence="6" type="ORF">IPL58_07760</name>
</gene>
<dbReference type="GO" id="GO:0003841">
    <property type="term" value="F:1-acylglycerol-3-phosphate O-acyltransferase activity"/>
    <property type="evidence" value="ECO:0007669"/>
    <property type="project" value="TreeGrafter"/>
</dbReference>
<dbReference type="PANTHER" id="PTHR10434:SF66">
    <property type="entry name" value="PHOSPHOLIPID_GLYCEROL ACYLTRANSFERASE DOMAIN-CONTAINING PROTEIN"/>
    <property type="match status" value="1"/>
</dbReference>
<evidence type="ECO:0000313" key="6">
    <source>
        <dbReference type="EMBL" id="MBK8524019.1"/>
    </source>
</evidence>
<evidence type="ECO:0000256" key="1">
    <source>
        <dbReference type="ARBA" id="ARBA00005189"/>
    </source>
</evidence>
<evidence type="ECO:0000313" key="7">
    <source>
        <dbReference type="Proteomes" id="UP000886689"/>
    </source>
</evidence>
<reference evidence="6" key="1">
    <citation type="submission" date="2020-10" db="EMBL/GenBank/DDBJ databases">
        <title>Connecting structure to function with the recovery of over 1000 high-quality activated sludge metagenome-assembled genomes encoding full-length rRNA genes using long-read sequencing.</title>
        <authorList>
            <person name="Singleton C.M."/>
            <person name="Petriglieri F."/>
            <person name="Kristensen J.M."/>
            <person name="Kirkegaard R.H."/>
            <person name="Michaelsen T.Y."/>
            <person name="Andersen M.H."/>
            <person name="Karst S.M."/>
            <person name="Dueholm M.S."/>
            <person name="Nielsen P.H."/>
            <person name="Albertsen M."/>
        </authorList>
    </citation>
    <scope>NUCLEOTIDE SEQUENCE</scope>
    <source>
        <strain evidence="6">Hirt_18-Q3-R61-65_BATAC.395</strain>
    </source>
</reference>
<comment type="caution">
    <text evidence="6">The sequence shown here is derived from an EMBL/GenBank/DDBJ whole genome shotgun (WGS) entry which is preliminary data.</text>
</comment>
<comment type="pathway">
    <text evidence="1">Lipid metabolism.</text>
</comment>
<sequence length="275" mass="30356">MNAPAVRRSPAAQILFAAYEVLSMGLGLGTLAVICLAWVPVALPLYLLLPHRWGRRIGRLAIMGSFRFYLWFLSVFCYCSFDLEELDSLRRDAPLIIVANHPSLLDAVILLSRFPNMVCVMKAALANNLLFGAGARLARYICNDVPLEVILRAREALEDGGQLLLFPEGTRTTQFPVNPCSGSAGLISGRTGVPVQALLIEFSSPYLGKEWPLFRRPSLPLRVTVRVGRRFAPPKDIPVFTRELEQYFRDELSALPASPTRTECTNGAPAVDTLA</sequence>
<evidence type="ECO:0000256" key="3">
    <source>
        <dbReference type="ARBA" id="ARBA00023315"/>
    </source>
</evidence>
<name>A0A9D7K271_9PROT</name>
<dbReference type="CDD" id="cd07989">
    <property type="entry name" value="LPLAT_AGPAT-like"/>
    <property type="match status" value="1"/>
</dbReference>
<dbReference type="SUPFAM" id="SSF69593">
    <property type="entry name" value="Glycerol-3-phosphate (1)-acyltransferase"/>
    <property type="match status" value="1"/>
</dbReference>
<evidence type="ECO:0000256" key="4">
    <source>
        <dbReference type="SAM" id="Phobius"/>
    </source>
</evidence>
<evidence type="ECO:0000259" key="5">
    <source>
        <dbReference type="SMART" id="SM00563"/>
    </source>
</evidence>
<proteinExistence type="predicted"/>
<dbReference type="AlphaFoldDB" id="A0A9D7K271"/>
<accession>A0A9D7K271</accession>
<evidence type="ECO:0000256" key="2">
    <source>
        <dbReference type="ARBA" id="ARBA00022679"/>
    </source>
</evidence>
<protein>
    <submittedName>
        <fullName evidence="6">1-acyl-sn-glycerol-3-phosphate acyltransferase</fullName>
    </submittedName>
</protein>
<dbReference type="SMART" id="SM00563">
    <property type="entry name" value="PlsC"/>
    <property type="match status" value="1"/>
</dbReference>
<organism evidence="6 7">
    <name type="scientific">Candidatus Proximibacter danicus</name>
    <dbReference type="NCBI Taxonomy" id="2954365"/>
    <lineage>
        <taxon>Bacteria</taxon>
        <taxon>Pseudomonadati</taxon>
        <taxon>Pseudomonadota</taxon>
        <taxon>Betaproteobacteria</taxon>
        <taxon>Candidatus Proximibacter</taxon>
    </lineage>
</organism>
<keyword evidence="3 6" id="KW-0012">Acyltransferase</keyword>
<dbReference type="Proteomes" id="UP000886689">
    <property type="component" value="Unassembled WGS sequence"/>
</dbReference>
<dbReference type="EMBL" id="JADJUC010000006">
    <property type="protein sequence ID" value="MBK8524019.1"/>
    <property type="molecule type" value="Genomic_DNA"/>
</dbReference>
<dbReference type="PANTHER" id="PTHR10434">
    <property type="entry name" value="1-ACYL-SN-GLYCEROL-3-PHOSPHATE ACYLTRANSFERASE"/>
    <property type="match status" value="1"/>
</dbReference>
<feature type="domain" description="Phospholipid/glycerol acyltransferase" evidence="5">
    <location>
        <begin position="95"/>
        <end position="203"/>
    </location>
</feature>
<dbReference type="GO" id="GO:0006654">
    <property type="term" value="P:phosphatidic acid biosynthetic process"/>
    <property type="evidence" value="ECO:0007669"/>
    <property type="project" value="TreeGrafter"/>
</dbReference>
<feature type="transmembrane region" description="Helical" evidence="4">
    <location>
        <begin position="26"/>
        <end position="48"/>
    </location>
</feature>
<dbReference type="Pfam" id="PF01553">
    <property type="entry name" value="Acyltransferase"/>
    <property type="match status" value="1"/>
</dbReference>
<keyword evidence="2" id="KW-0808">Transferase</keyword>
<keyword evidence="4" id="KW-0812">Transmembrane</keyword>
<keyword evidence="4" id="KW-0472">Membrane</keyword>
<dbReference type="InterPro" id="IPR002123">
    <property type="entry name" value="Plipid/glycerol_acylTrfase"/>
</dbReference>
<keyword evidence="4" id="KW-1133">Transmembrane helix</keyword>